<evidence type="ECO:0000313" key="10">
    <source>
        <dbReference type="EMBL" id="KZA98562.1"/>
    </source>
</evidence>
<dbReference type="GO" id="GO:0004069">
    <property type="term" value="F:L-aspartate:2-oxoglutarate aminotransferase activity"/>
    <property type="evidence" value="ECO:0007669"/>
    <property type="project" value="UniProtKB-EC"/>
</dbReference>
<comment type="cofactor">
    <cofactor evidence="1 8">
        <name>pyridoxal 5'-phosphate</name>
        <dbReference type="ChEBI" id="CHEBI:597326"/>
    </cofactor>
</comment>
<comment type="similarity">
    <text evidence="2 8">Belongs to the class-I pyridoxal-phosphate-dependent aminotransferase family.</text>
</comment>
<dbReference type="RefSeq" id="WP_062943676.1">
    <property type="nucleotide sequence ID" value="NZ_CP171845.1"/>
</dbReference>
<keyword evidence="4 8" id="KW-0032">Aminotransferase</keyword>
<evidence type="ECO:0000256" key="4">
    <source>
        <dbReference type="ARBA" id="ARBA00022576"/>
    </source>
</evidence>
<dbReference type="InterPro" id="IPR015422">
    <property type="entry name" value="PyrdxlP-dep_Trfase_small"/>
</dbReference>
<dbReference type="PANTHER" id="PTHR46383">
    <property type="entry name" value="ASPARTATE AMINOTRANSFERASE"/>
    <property type="match status" value="1"/>
</dbReference>
<evidence type="ECO:0000256" key="6">
    <source>
        <dbReference type="ARBA" id="ARBA00022898"/>
    </source>
</evidence>
<evidence type="ECO:0000256" key="3">
    <source>
        <dbReference type="ARBA" id="ARBA00011738"/>
    </source>
</evidence>
<organism evidence="10">
    <name type="scientific">Rhizobium leguminosarum</name>
    <dbReference type="NCBI Taxonomy" id="384"/>
    <lineage>
        <taxon>Bacteria</taxon>
        <taxon>Pseudomonadati</taxon>
        <taxon>Pseudomonadota</taxon>
        <taxon>Alphaproteobacteria</taxon>
        <taxon>Hyphomicrobiales</taxon>
        <taxon>Rhizobiaceae</taxon>
        <taxon>Rhizobium/Agrobacterium group</taxon>
        <taxon>Rhizobium</taxon>
    </lineage>
</organism>
<evidence type="ECO:0000256" key="1">
    <source>
        <dbReference type="ARBA" id="ARBA00001933"/>
    </source>
</evidence>
<dbReference type="CDD" id="cd00609">
    <property type="entry name" value="AAT_like"/>
    <property type="match status" value="1"/>
</dbReference>
<dbReference type="InterPro" id="IPR004839">
    <property type="entry name" value="Aminotransferase_I/II_large"/>
</dbReference>
<dbReference type="InterPro" id="IPR004838">
    <property type="entry name" value="NHTrfase_class1_PyrdxlP-BS"/>
</dbReference>
<gene>
    <name evidence="10" type="ORF">A4A59_26445</name>
</gene>
<comment type="caution">
    <text evidence="10">The sequence shown here is derived from an EMBL/GenBank/DDBJ whole genome shotgun (WGS) entry which is preliminary data.</text>
</comment>
<sequence length="401" mass="44034">MKFSPLVEMLSPSATVAIADNASSMQRRGLDVIGLAAGEPDFPTPAHIKQAAYSAIGQNFTRYTEVAGLYALRNIVSRRYEERFKLKYAAENVVMGAGAKQVVFNALLSTLTPDDEVVLIAPFWVSYADIAKMCGATVRVLRTAAQDGFIPAAAELRKLVNDRTRWLIINNPNNPTGAIYDRETLAGIADIVRDFPNLWVMSDDIYEYIVYAGGVTPHILQVAPDLQSRTLVVSGFSKAYSMTGWRLGYAVGDGDLVAAMVRLQSQSTTNANTISQHAAIAALDGSRLSIEDNNRTLLRRRDLCHRSLVEEGDFECVIPEGAFYLFPALDKYIGRVHEHFGLIANGNDFVRFLLEVAHVAVVPGSAFGADSHFRLSFVSSEEVLRKACSRIVDGVRQLRQA</sequence>
<proteinExistence type="inferred from homology"/>
<dbReference type="AlphaFoldDB" id="A0A154IDE3"/>
<accession>A0A154IDE3</accession>
<feature type="domain" description="Aminotransferase class I/classII large" evidence="9">
    <location>
        <begin position="31"/>
        <end position="391"/>
    </location>
</feature>
<comment type="subunit">
    <text evidence="3">Homodimer.</text>
</comment>
<reference evidence="10" key="1">
    <citation type="submission" date="2016-03" db="EMBL/GenBank/DDBJ databases">
        <title>Microsymbionts genomes from the relict species Vavilovia formosa.</title>
        <authorList>
            <person name="Chirak E."/>
            <person name="Kimeklis A."/>
            <person name="Kopat V."/>
            <person name="Andronov E."/>
        </authorList>
    </citation>
    <scope>NUCLEOTIDE SEQUENCE [LARGE SCALE GENOMIC DNA]</scope>
    <source>
        <strain evidence="10">Vaf12</strain>
    </source>
</reference>
<dbReference type="EMBL" id="LVYU01000113">
    <property type="protein sequence ID" value="KZA98562.1"/>
    <property type="molecule type" value="Genomic_DNA"/>
</dbReference>
<dbReference type="Pfam" id="PF00155">
    <property type="entry name" value="Aminotran_1_2"/>
    <property type="match status" value="1"/>
</dbReference>
<dbReference type="Gene3D" id="3.90.1150.10">
    <property type="entry name" value="Aspartate Aminotransferase, domain 1"/>
    <property type="match status" value="1"/>
</dbReference>
<evidence type="ECO:0000256" key="7">
    <source>
        <dbReference type="ARBA" id="ARBA00049185"/>
    </source>
</evidence>
<evidence type="ECO:0000256" key="2">
    <source>
        <dbReference type="ARBA" id="ARBA00007441"/>
    </source>
</evidence>
<dbReference type="PROSITE" id="PS00105">
    <property type="entry name" value="AA_TRANSFER_CLASS_1"/>
    <property type="match status" value="1"/>
</dbReference>
<evidence type="ECO:0000256" key="8">
    <source>
        <dbReference type="RuleBase" id="RU000481"/>
    </source>
</evidence>
<name>A0A154IDE3_RHILE</name>
<dbReference type="InterPro" id="IPR015424">
    <property type="entry name" value="PyrdxlP-dep_Trfase"/>
</dbReference>
<dbReference type="PANTHER" id="PTHR46383:SF1">
    <property type="entry name" value="ASPARTATE AMINOTRANSFERASE"/>
    <property type="match status" value="1"/>
</dbReference>
<evidence type="ECO:0000256" key="5">
    <source>
        <dbReference type="ARBA" id="ARBA00022679"/>
    </source>
</evidence>
<dbReference type="FunFam" id="3.40.640.10:FF:000033">
    <property type="entry name" value="Aspartate aminotransferase"/>
    <property type="match status" value="1"/>
</dbReference>
<keyword evidence="5 8" id="KW-0808">Transferase</keyword>
<dbReference type="Gene3D" id="3.40.640.10">
    <property type="entry name" value="Type I PLP-dependent aspartate aminotransferase-like (Major domain)"/>
    <property type="match status" value="1"/>
</dbReference>
<dbReference type="SUPFAM" id="SSF53383">
    <property type="entry name" value="PLP-dependent transferases"/>
    <property type="match status" value="1"/>
</dbReference>
<dbReference type="EC" id="2.6.1.-" evidence="8"/>
<dbReference type="GO" id="GO:0030170">
    <property type="term" value="F:pyridoxal phosphate binding"/>
    <property type="evidence" value="ECO:0007669"/>
    <property type="project" value="InterPro"/>
</dbReference>
<evidence type="ECO:0000259" key="9">
    <source>
        <dbReference type="Pfam" id="PF00155"/>
    </source>
</evidence>
<dbReference type="InterPro" id="IPR015421">
    <property type="entry name" value="PyrdxlP-dep_Trfase_major"/>
</dbReference>
<dbReference type="InterPro" id="IPR050596">
    <property type="entry name" value="AspAT/PAT-like"/>
</dbReference>
<protein>
    <recommendedName>
        <fullName evidence="8">Aminotransferase</fullName>
        <ecNumber evidence="8">2.6.1.-</ecNumber>
    </recommendedName>
</protein>
<keyword evidence="6" id="KW-0663">Pyridoxal phosphate</keyword>
<comment type="catalytic activity">
    <reaction evidence="7">
        <text>L-aspartate + 2-oxoglutarate = oxaloacetate + L-glutamate</text>
        <dbReference type="Rhea" id="RHEA:21824"/>
        <dbReference type="ChEBI" id="CHEBI:16452"/>
        <dbReference type="ChEBI" id="CHEBI:16810"/>
        <dbReference type="ChEBI" id="CHEBI:29985"/>
        <dbReference type="ChEBI" id="CHEBI:29991"/>
        <dbReference type="EC" id="2.6.1.1"/>
    </reaction>
</comment>
<dbReference type="GO" id="GO:0006520">
    <property type="term" value="P:amino acid metabolic process"/>
    <property type="evidence" value="ECO:0007669"/>
    <property type="project" value="InterPro"/>
</dbReference>